<protein>
    <submittedName>
        <fullName evidence="1">Uncharacterized protein</fullName>
    </submittedName>
</protein>
<name>A0A381Y3F6_9ZZZZ</name>
<dbReference type="EMBL" id="UINC01017190">
    <property type="protein sequence ID" value="SVA70937.1"/>
    <property type="molecule type" value="Genomic_DNA"/>
</dbReference>
<reference evidence="1" key="1">
    <citation type="submission" date="2018-05" db="EMBL/GenBank/DDBJ databases">
        <authorList>
            <person name="Lanie J.A."/>
            <person name="Ng W.-L."/>
            <person name="Kazmierczak K.M."/>
            <person name="Andrzejewski T.M."/>
            <person name="Davidsen T.M."/>
            <person name="Wayne K.J."/>
            <person name="Tettelin H."/>
            <person name="Glass J.I."/>
            <person name="Rusch D."/>
            <person name="Podicherti R."/>
            <person name="Tsui H.-C.T."/>
            <person name="Winkler M.E."/>
        </authorList>
    </citation>
    <scope>NUCLEOTIDE SEQUENCE</scope>
</reference>
<accession>A0A381Y3F6</accession>
<evidence type="ECO:0000313" key="1">
    <source>
        <dbReference type="EMBL" id="SVA70937.1"/>
    </source>
</evidence>
<sequence>MKARITIQKLKKSYKGKSLYRVTKLVNSKRINLLDSDYEEDELKQLLNSFPATYEYQILQG</sequence>
<organism evidence="1">
    <name type="scientific">marine metagenome</name>
    <dbReference type="NCBI Taxonomy" id="408172"/>
    <lineage>
        <taxon>unclassified sequences</taxon>
        <taxon>metagenomes</taxon>
        <taxon>ecological metagenomes</taxon>
    </lineage>
</organism>
<dbReference type="AlphaFoldDB" id="A0A381Y3F6"/>
<gene>
    <name evidence="1" type="ORF">METZ01_LOCUS123791</name>
</gene>
<proteinExistence type="predicted"/>